<dbReference type="Pfam" id="PF07811">
    <property type="entry name" value="TadE"/>
    <property type="match status" value="1"/>
</dbReference>
<evidence type="ECO:0000259" key="2">
    <source>
        <dbReference type="Pfam" id="PF07811"/>
    </source>
</evidence>
<evidence type="ECO:0000313" key="4">
    <source>
        <dbReference type="Proteomes" id="UP000198832"/>
    </source>
</evidence>
<feature type="transmembrane region" description="Helical" evidence="1">
    <location>
        <begin position="12"/>
        <end position="40"/>
    </location>
</feature>
<proteinExistence type="predicted"/>
<reference evidence="3 4" key="1">
    <citation type="submission" date="2016-10" db="EMBL/GenBank/DDBJ databases">
        <authorList>
            <person name="de Groot N.N."/>
        </authorList>
    </citation>
    <scope>NUCLEOTIDE SEQUENCE [LARGE SCALE GENOMIC DNA]</scope>
    <source>
        <strain evidence="3 4">CGMCC 1.7056</strain>
    </source>
</reference>
<sequence length="157" mass="16770">MTRVRRRRRSGRGAVVVEFALVAPLLLMIVFGIIDFGWMIDRSNVVNNVARDAARTASLDGNRATIRTVATDELADIGVTYPGPNATVTITCTTPAGVTCNDSDFDAKAIAGSSVRVTVSYTHHWITPVGALCSFFGGGSCTGSTIELTRTSEMVRE</sequence>
<evidence type="ECO:0000256" key="1">
    <source>
        <dbReference type="SAM" id="Phobius"/>
    </source>
</evidence>
<protein>
    <submittedName>
        <fullName evidence="3">Flp pilus assembly protein TadG</fullName>
    </submittedName>
</protein>
<feature type="domain" description="TadE-like" evidence="2">
    <location>
        <begin position="13"/>
        <end position="55"/>
    </location>
</feature>
<keyword evidence="1" id="KW-0472">Membrane</keyword>
<dbReference type="EMBL" id="FOLB01000006">
    <property type="protein sequence ID" value="SFC43750.1"/>
    <property type="molecule type" value="Genomic_DNA"/>
</dbReference>
<keyword evidence="1" id="KW-1133">Transmembrane helix</keyword>
<dbReference type="STRING" id="574651.SAMN04487968_106194"/>
<accession>A0A1I1JE80</accession>
<evidence type="ECO:0000313" key="3">
    <source>
        <dbReference type="EMBL" id="SFC43750.1"/>
    </source>
</evidence>
<dbReference type="Proteomes" id="UP000198832">
    <property type="component" value="Unassembled WGS sequence"/>
</dbReference>
<dbReference type="AlphaFoldDB" id="A0A1I1JE80"/>
<dbReference type="InterPro" id="IPR012495">
    <property type="entry name" value="TadE-like_dom"/>
</dbReference>
<name>A0A1I1JE80_9ACTN</name>
<organism evidence="3 4">
    <name type="scientific">Nocardioides terrae</name>
    <dbReference type="NCBI Taxonomy" id="574651"/>
    <lineage>
        <taxon>Bacteria</taxon>
        <taxon>Bacillati</taxon>
        <taxon>Actinomycetota</taxon>
        <taxon>Actinomycetes</taxon>
        <taxon>Propionibacteriales</taxon>
        <taxon>Nocardioidaceae</taxon>
        <taxon>Nocardioides</taxon>
    </lineage>
</organism>
<gene>
    <name evidence="3" type="ORF">SAMN04487968_106194</name>
</gene>
<dbReference type="RefSeq" id="WP_175507637.1">
    <property type="nucleotide sequence ID" value="NZ_FOLB01000006.1"/>
</dbReference>
<keyword evidence="1" id="KW-0812">Transmembrane</keyword>
<keyword evidence="4" id="KW-1185">Reference proteome</keyword>